<dbReference type="Proteomes" id="UP001465755">
    <property type="component" value="Unassembled WGS sequence"/>
</dbReference>
<evidence type="ECO:0000256" key="3">
    <source>
        <dbReference type="ARBA" id="ARBA00022448"/>
    </source>
</evidence>
<evidence type="ECO:0000256" key="9">
    <source>
        <dbReference type="ARBA" id="ARBA00023065"/>
    </source>
</evidence>
<evidence type="ECO:0000256" key="4">
    <source>
        <dbReference type="ARBA" id="ARBA00022538"/>
    </source>
</evidence>
<comment type="similarity">
    <text evidence="2">Belongs to the TMEM38 family.</text>
</comment>
<keyword evidence="5 12" id="KW-0812">Transmembrane</keyword>
<protein>
    <submittedName>
        <fullName evidence="13">Uncharacterized protein</fullName>
    </submittedName>
</protein>
<evidence type="ECO:0000256" key="12">
    <source>
        <dbReference type="SAM" id="Phobius"/>
    </source>
</evidence>
<dbReference type="InterPro" id="IPR007866">
    <property type="entry name" value="TRIC_channel"/>
</dbReference>
<keyword evidence="8 12" id="KW-1133">Transmembrane helix</keyword>
<proteinExistence type="inferred from homology"/>
<evidence type="ECO:0000256" key="11">
    <source>
        <dbReference type="ARBA" id="ARBA00023303"/>
    </source>
</evidence>
<evidence type="ECO:0000256" key="6">
    <source>
        <dbReference type="ARBA" id="ARBA00022826"/>
    </source>
</evidence>
<organism evidence="13 14">
    <name type="scientific">Symbiochloris irregularis</name>
    <dbReference type="NCBI Taxonomy" id="706552"/>
    <lineage>
        <taxon>Eukaryota</taxon>
        <taxon>Viridiplantae</taxon>
        <taxon>Chlorophyta</taxon>
        <taxon>core chlorophytes</taxon>
        <taxon>Trebouxiophyceae</taxon>
        <taxon>Trebouxiales</taxon>
        <taxon>Trebouxiaceae</taxon>
        <taxon>Symbiochloris</taxon>
    </lineage>
</organism>
<keyword evidence="3" id="KW-0813">Transport</keyword>
<keyword evidence="11" id="KW-0407">Ion channel</keyword>
<reference evidence="13 14" key="1">
    <citation type="journal article" date="2024" name="Nat. Commun.">
        <title>Phylogenomics reveals the evolutionary origins of lichenization in chlorophyte algae.</title>
        <authorList>
            <person name="Puginier C."/>
            <person name="Libourel C."/>
            <person name="Otte J."/>
            <person name="Skaloud P."/>
            <person name="Haon M."/>
            <person name="Grisel S."/>
            <person name="Petersen M."/>
            <person name="Berrin J.G."/>
            <person name="Delaux P.M."/>
            <person name="Dal Grande F."/>
            <person name="Keller J."/>
        </authorList>
    </citation>
    <scope>NUCLEOTIDE SEQUENCE [LARGE SCALE GENOMIC DNA]</scope>
    <source>
        <strain evidence="13 14">SAG 2036</strain>
    </source>
</reference>
<keyword evidence="7" id="KW-0630">Potassium</keyword>
<gene>
    <name evidence="13" type="ORF">WJX73_009380</name>
</gene>
<evidence type="ECO:0000313" key="13">
    <source>
        <dbReference type="EMBL" id="KAK9806453.1"/>
    </source>
</evidence>
<keyword evidence="6" id="KW-0631">Potassium channel</keyword>
<dbReference type="EMBL" id="JALJOQ010000038">
    <property type="protein sequence ID" value="KAK9806453.1"/>
    <property type="molecule type" value="Genomic_DNA"/>
</dbReference>
<dbReference type="AlphaFoldDB" id="A0AAW1PEA6"/>
<dbReference type="GO" id="GO:0016020">
    <property type="term" value="C:membrane"/>
    <property type="evidence" value="ECO:0007669"/>
    <property type="project" value="InterPro"/>
</dbReference>
<sequence length="252" mass="27321">MSKSDPSVLLAVTQQLKDIPFEYLFVPHCIIVASWFPQLRNRFLFSYWVGFLAAAGGGTISSLLLMDSKRAPVALFAENKVGVIWTVSWWLVNFFPYQLVRKIAVLLPVRVVLKVCLNSLRASLVAARTQLAADLYPGVFAAPLVLGTIAGSGGKFCIDILTGATGELKGPSEFTVPGFAVRSGFAGALLYYLSVTQWHWLSPDEGRGLIVLLYVIHGLISDIAGRPLDFTLPIARLVAVAQGLTAVMLEIA</sequence>
<evidence type="ECO:0000256" key="1">
    <source>
        <dbReference type="ARBA" id="ARBA00004127"/>
    </source>
</evidence>
<evidence type="ECO:0000256" key="5">
    <source>
        <dbReference type="ARBA" id="ARBA00022692"/>
    </source>
</evidence>
<evidence type="ECO:0000256" key="7">
    <source>
        <dbReference type="ARBA" id="ARBA00022958"/>
    </source>
</evidence>
<dbReference type="GO" id="GO:0042802">
    <property type="term" value="F:identical protein binding"/>
    <property type="evidence" value="ECO:0007669"/>
    <property type="project" value="InterPro"/>
</dbReference>
<dbReference type="PANTHER" id="PTHR12454:SF11">
    <property type="entry name" value="GH25683P"/>
    <property type="match status" value="1"/>
</dbReference>
<keyword evidence="10 12" id="KW-0472">Membrane</keyword>
<comment type="subcellular location">
    <subcellularLocation>
        <location evidence="1">Endomembrane system</location>
        <topology evidence="1">Multi-pass membrane protein</topology>
    </subcellularLocation>
</comment>
<evidence type="ECO:0000256" key="8">
    <source>
        <dbReference type="ARBA" id="ARBA00022989"/>
    </source>
</evidence>
<comment type="caution">
    <text evidence="13">The sequence shown here is derived from an EMBL/GenBank/DDBJ whole genome shotgun (WGS) entry which is preliminary data.</text>
</comment>
<accession>A0AAW1PEA6</accession>
<name>A0AAW1PEA6_9CHLO</name>
<dbReference type="GO" id="GO:0012505">
    <property type="term" value="C:endomembrane system"/>
    <property type="evidence" value="ECO:0007669"/>
    <property type="project" value="UniProtKB-SubCell"/>
</dbReference>
<dbReference type="Pfam" id="PF05197">
    <property type="entry name" value="TRIC"/>
    <property type="match status" value="1"/>
</dbReference>
<feature type="transmembrane region" description="Helical" evidence="12">
    <location>
        <begin position="21"/>
        <end position="39"/>
    </location>
</feature>
<dbReference type="GO" id="GO:0005267">
    <property type="term" value="F:potassium channel activity"/>
    <property type="evidence" value="ECO:0007669"/>
    <property type="project" value="UniProtKB-KW"/>
</dbReference>
<evidence type="ECO:0000256" key="10">
    <source>
        <dbReference type="ARBA" id="ARBA00023136"/>
    </source>
</evidence>
<feature type="transmembrane region" description="Helical" evidence="12">
    <location>
        <begin position="73"/>
        <end position="92"/>
    </location>
</feature>
<feature type="transmembrane region" description="Helical" evidence="12">
    <location>
        <begin position="45"/>
        <end position="66"/>
    </location>
</feature>
<keyword evidence="4" id="KW-0633">Potassium transport</keyword>
<evidence type="ECO:0000313" key="14">
    <source>
        <dbReference type="Proteomes" id="UP001465755"/>
    </source>
</evidence>
<keyword evidence="14" id="KW-1185">Reference proteome</keyword>
<evidence type="ECO:0000256" key="2">
    <source>
        <dbReference type="ARBA" id="ARBA00005766"/>
    </source>
</evidence>
<dbReference type="PANTHER" id="PTHR12454">
    <property type="entry name" value="TRIMERIC INTRACELLULAR CATION CHANNEL"/>
    <property type="match status" value="1"/>
</dbReference>
<keyword evidence="9" id="KW-0406">Ion transport</keyword>